<dbReference type="InterPro" id="IPR042494">
    <property type="entry name" value="RNF103"/>
</dbReference>
<organism evidence="7 8">
    <name type="scientific">Plakobranchus ocellatus</name>
    <dbReference type="NCBI Taxonomy" id="259542"/>
    <lineage>
        <taxon>Eukaryota</taxon>
        <taxon>Metazoa</taxon>
        <taxon>Spiralia</taxon>
        <taxon>Lophotrochozoa</taxon>
        <taxon>Mollusca</taxon>
        <taxon>Gastropoda</taxon>
        <taxon>Heterobranchia</taxon>
        <taxon>Euthyneura</taxon>
        <taxon>Panpulmonata</taxon>
        <taxon>Sacoglossa</taxon>
        <taxon>Placobranchoidea</taxon>
        <taxon>Plakobranchidae</taxon>
        <taxon>Plakobranchus</taxon>
    </lineage>
</organism>
<evidence type="ECO:0000256" key="4">
    <source>
        <dbReference type="SAM" id="Phobius"/>
    </source>
</evidence>
<dbReference type="PANTHER" id="PTHR15302:SF0">
    <property type="entry name" value="E3 UBIQUITIN-PROTEIN LIGASE RNF103"/>
    <property type="match status" value="1"/>
</dbReference>
<dbReference type="GO" id="GO:0036503">
    <property type="term" value="P:ERAD pathway"/>
    <property type="evidence" value="ECO:0007669"/>
    <property type="project" value="TreeGrafter"/>
</dbReference>
<dbReference type="GO" id="GO:0008270">
    <property type="term" value="F:zinc ion binding"/>
    <property type="evidence" value="ECO:0007669"/>
    <property type="project" value="UniProtKB-KW"/>
</dbReference>
<dbReference type="InterPro" id="IPR013083">
    <property type="entry name" value="Znf_RING/FYVE/PHD"/>
</dbReference>
<keyword evidence="8" id="KW-1185">Reference proteome</keyword>
<dbReference type="Pfam" id="PF13639">
    <property type="entry name" value="zf-RING_2"/>
    <property type="match status" value="1"/>
</dbReference>
<name>A0AAV4D9J2_9GAST</name>
<proteinExistence type="predicted"/>
<dbReference type="PANTHER" id="PTHR15302">
    <property type="entry name" value="E3 UBIQUITIN-PROTEIN LIGASE RNF103"/>
    <property type="match status" value="1"/>
</dbReference>
<feature type="signal peptide" evidence="5">
    <location>
        <begin position="1"/>
        <end position="19"/>
    </location>
</feature>
<dbReference type="AlphaFoldDB" id="A0AAV4D9J2"/>
<dbReference type="GO" id="GO:0016567">
    <property type="term" value="P:protein ubiquitination"/>
    <property type="evidence" value="ECO:0007669"/>
    <property type="project" value="InterPro"/>
</dbReference>
<dbReference type="EMBL" id="BLXT01007646">
    <property type="protein sequence ID" value="GFO40848.1"/>
    <property type="molecule type" value="Genomic_DNA"/>
</dbReference>
<protein>
    <submittedName>
        <fullName evidence="7">E3 ubiquitin-protein ligase rnf103</fullName>
    </submittedName>
</protein>
<keyword evidence="1 3" id="KW-0863">Zinc-finger</keyword>
<evidence type="ECO:0000256" key="1">
    <source>
        <dbReference type="ARBA" id="ARBA00022771"/>
    </source>
</evidence>
<gene>
    <name evidence="7" type="ORF">PoB_006735300</name>
</gene>
<evidence type="ECO:0000259" key="6">
    <source>
        <dbReference type="PROSITE" id="PS50089"/>
    </source>
</evidence>
<reference evidence="7 8" key="1">
    <citation type="journal article" date="2021" name="Elife">
        <title>Chloroplast acquisition without the gene transfer in kleptoplastic sea slugs, Plakobranchus ocellatus.</title>
        <authorList>
            <person name="Maeda T."/>
            <person name="Takahashi S."/>
            <person name="Yoshida T."/>
            <person name="Shimamura S."/>
            <person name="Takaki Y."/>
            <person name="Nagai Y."/>
            <person name="Toyoda A."/>
            <person name="Suzuki Y."/>
            <person name="Arimoto A."/>
            <person name="Ishii H."/>
            <person name="Satoh N."/>
            <person name="Nishiyama T."/>
            <person name="Hasebe M."/>
            <person name="Maruyama T."/>
            <person name="Minagawa J."/>
            <person name="Obokata J."/>
            <person name="Shigenobu S."/>
        </authorList>
    </citation>
    <scope>NUCLEOTIDE SEQUENCE [LARGE SCALE GENOMIC DNA]</scope>
</reference>
<keyword evidence="1 3" id="KW-0479">Metal-binding</keyword>
<evidence type="ECO:0000313" key="8">
    <source>
        <dbReference type="Proteomes" id="UP000735302"/>
    </source>
</evidence>
<keyword evidence="4" id="KW-0472">Membrane</keyword>
<sequence length="828" mass="93439">MWLKLCFLLLYVLLLFVAARILEALAWCEVGLPGLPSCTSHSCHLLDPVLLSVVQLKSLLDQRGLSYEGVVEKSELTELIKASGQVSVEEAEKSQIGDHTDVETNFTSGAHFIEQVEDAKDSVWLVQVSGKSKQGMTPRLLADSRWKNLKRKIARFGVRMGYLDCSLDARYCGSKKWHSDFVLLALPSQHQKKANVAMYNFSGSPLRETALLRWVRNKLDEKIEHILNIDSFTQHWQQMGKKNKLEPEVRVVLFTTVGITPLFYSALSVKFPGRVRFGLVTLNVKDKSSSKWHKVVNFTRTSKLPAYIIYTAERNYSYGFRAGEHFSFASMETFLKFLYPCLNDIFIISFCLANAISWLEPFVSNCSILKRIRKFAWCVLKYNLMVILLWLPVIGIFQMPYLDRFPLLALKCVRILSMSNFGQIIRGDYNFYLNHPCLLCLTFCTYTLVLAVLCKKLRSEEVDGGSDWFNFSQMQTLTHLRSNDFFEPMRIGGYDLFGGLDVFGSRISQPSLWLSPSISPEYIQHLPTWIFRPVPVYKRAQVNVTAVETILMPEATNAFSQTKERSEKKICSSNASRSLSLLDQCQGKHNDLTCSNAPETCASCVQSFKDSDTSLQGQHQKARVEVRMCSSCKNPQDKLEARGNCVAQSSFLSQERETEWKSSASVSVTSGDIQDPSDNRQCSIFPNRICSSCSVTKCHLKAKSEQAVCPSPLLNSSNGAHESAVPLIAAQSLSGENQCSSTPHSLNNPRIDSGSSIRQEESGFPAGYLESHQCVICLEEYVPLTSLCGLPCGHVFHEACIISWLNRDKHFCPMCRWPSYRPRLSHPR</sequence>
<dbReference type="Proteomes" id="UP000735302">
    <property type="component" value="Unassembled WGS sequence"/>
</dbReference>
<comment type="caution">
    <text evidence="7">The sequence shown here is derived from an EMBL/GenBank/DDBJ whole genome shotgun (WGS) entry which is preliminary data.</text>
</comment>
<evidence type="ECO:0000256" key="2">
    <source>
        <dbReference type="ARBA" id="ARBA00022833"/>
    </source>
</evidence>
<dbReference type="SUPFAM" id="SSF57850">
    <property type="entry name" value="RING/U-box"/>
    <property type="match status" value="1"/>
</dbReference>
<dbReference type="InterPro" id="IPR001841">
    <property type="entry name" value="Znf_RING"/>
</dbReference>
<feature type="domain" description="RING-type" evidence="6">
    <location>
        <begin position="774"/>
        <end position="816"/>
    </location>
</feature>
<keyword evidence="4" id="KW-0812">Transmembrane</keyword>
<keyword evidence="4" id="KW-1133">Transmembrane helix</keyword>
<dbReference type="SMART" id="SM00184">
    <property type="entry name" value="RING"/>
    <property type="match status" value="1"/>
</dbReference>
<dbReference type="CDD" id="cd16473">
    <property type="entry name" value="RING-H2_RNF103"/>
    <property type="match status" value="1"/>
</dbReference>
<keyword evidence="2" id="KW-0862">Zinc</keyword>
<dbReference type="GO" id="GO:0005783">
    <property type="term" value="C:endoplasmic reticulum"/>
    <property type="evidence" value="ECO:0007669"/>
    <property type="project" value="TreeGrafter"/>
</dbReference>
<evidence type="ECO:0000256" key="3">
    <source>
        <dbReference type="PROSITE-ProRule" id="PRU00175"/>
    </source>
</evidence>
<dbReference type="Gene3D" id="3.30.40.10">
    <property type="entry name" value="Zinc/RING finger domain, C3HC4 (zinc finger)"/>
    <property type="match status" value="1"/>
</dbReference>
<accession>A0AAV4D9J2</accession>
<dbReference type="PROSITE" id="PS50089">
    <property type="entry name" value="ZF_RING_2"/>
    <property type="match status" value="1"/>
</dbReference>
<feature type="chain" id="PRO_5043629626" evidence="5">
    <location>
        <begin position="20"/>
        <end position="828"/>
    </location>
</feature>
<evidence type="ECO:0000313" key="7">
    <source>
        <dbReference type="EMBL" id="GFO40848.1"/>
    </source>
</evidence>
<evidence type="ECO:0000256" key="5">
    <source>
        <dbReference type="SAM" id="SignalP"/>
    </source>
</evidence>
<dbReference type="GO" id="GO:0004842">
    <property type="term" value="F:ubiquitin-protein transferase activity"/>
    <property type="evidence" value="ECO:0007669"/>
    <property type="project" value="InterPro"/>
</dbReference>
<feature type="transmembrane region" description="Helical" evidence="4">
    <location>
        <begin position="380"/>
        <end position="401"/>
    </location>
</feature>
<keyword evidence="5" id="KW-0732">Signal</keyword>
<feature type="transmembrane region" description="Helical" evidence="4">
    <location>
        <begin position="337"/>
        <end position="359"/>
    </location>
</feature>